<dbReference type="PANTHER" id="PTHR30204">
    <property type="entry name" value="REDOX-CYCLING DRUG-SENSING TRANSCRIPTIONAL ACTIVATOR SOXR"/>
    <property type="match status" value="1"/>
</dbReference>
<dbReference type="STRING" id="994573.T472_0216805"/>
<dbReference type="eggNOG" id="COG0789">
    <property type="taxonomic scope" value="Bacteria"/>
</dbReference>
<keyword evidence="1" id="KW-0238">DNA-binding</keyword>
<dbReference type="AlphaFoldDB" id="V7I0S7"/>
<dbReference type="SUPFAM" id="SSF46955">
    <property type="entry name" value="Putative DNA-binding domain"/>
    <property type="match status" value="1"/>
</dbReference>
<name>V7I0S7_9CLOT</name>
<evidence type="ECO:0000256" key="1">
    <source>
        <dbReference type="ARBA" id="ARBA00023125"/>
    </source>
</evidence>
<dbReference type="SMART" id="SM00422">
    <property type="entry name" value="HTH_MERR"/>
    <property type="match status" value="1"/>
</dbReference>
<keyword evidence="4" id="KW-1185">Reference proteome</keyword>
<dbReference type="Proteomes" id="UP000017747">
    <property type="component" value="Unassembled WGS sequence"/>
</dbReference>
<comment type="caution">
    <text evidence="3">The sequence shown here is derived from an EMBL/GenBank/DDBJ whole genome shotgun (WGS) entry which is preliminary data.</text>
</comment>
<dbReference type="RefSeq" id="WP_023388880.1">
    <property type="nucleotide sequence ID" value="NZ_AXUN02000210.1"/>
</dbReference>
<gene>
    <name evidence="3" type="ORF">T472_0216805</name>
</gene>
<evidence type="ECO:0000259" key="2">
    <source>
        <dbReference type="PROSITE" id="PS50937"/>
    </source>
</evidence>
<protein>
    <submittedName>
        <fullName evidence="3">MerR family transcriptional regulator</fullName>
    </submittedName>
</protein>
<evidence type="ECO:0000313" key="4">
    <source>
        <dbReference type="Proteomes" id="UP000017747"/>
    </source>
</evidence>
<dbReference type="PROSITE" id="PS50937">
    <property type="entry name" value="HTH_MERR_2"/>
    <property type="match status" value="1"/>
</dbReference>
<sequence>MKYTISQAAEKMGVAASALRYYDKEGLLPFMEKKPAGTRVFSEKDLQRLNMINCMKSSGMPIKDIRKYFDLCREGDRTLSERLEMFLERKEIVRRQIEELDSVMDTIERKIRYYHEAIEAGTEAIHDNGMLADA</sequence>
<dbReference type="GO" id="GO:0003677">
    <property type="term" value="F:DNA binding"/>
    <property type="evidence" value="ECO:0007669"/>
    <property type="project" value="UniProtKB-KW"/>
</dbReference>
<dbReference type="Pfam" id="PF13411">
    <property type="entry name" value="MerR_1"/>
    <property type="match status" value="1"/>
</dbReference>
<dbReference type="InterPro" id="IPR009061">
    <property type="entry name" value="DNA-bd_dom_put_sf"/>
</dbReference>
<evidence type="ECO:0000313" key="3">
    <source>
        <dbReference type="EMBL" id="ETA79478.1"/>
    </source>
</evidence>
<dbReference type="OrthoDB" id="9811174at2"/>
<dbReference type="Gene3D" id="1.10.1660.10">
    <property type="match status" value="1"/>
</dbReference>
<organism evidence="3 4">
    <name type="scientific">Youngiibacter fragilis 232.1</name>
    <dbReference type="NCBI Taxonomy" id="994573"/>
    <lineage>
        <taxon>Bacteria</taxon>
        <taxon>Bacillati</taxon>
        <taxon>Bacillota</taxon>
        <taxon>Clostridia</taxon>
        <taxon>Eubacteriales</taxon>
        <taxon>Clostridiaceae</taxon>
        <taxon>Youngiibacter</taxon>
    </lineage>
</organism>
<dbReference type="CDD" id="cd01109">
    <property type="entry name" value="HTH_YyaN"/>
    <property type="match status" value="1"/>
</dbReference>
<dbReference type="PANTHER" id="PTHR30204:SF83">
    <property type="entry name" value="TRANSCRIPTIONAL REGULATOR, MERR FAMILY"/>
    <property type="match status" value="1"/>
</dbReference>
<feature type="domain" description="HTH merR-type" evidence="2">
    <location>
        <begin position="2"/>
        <end position="71"/>
    </location>
</feature>
<dbReference type="GO" id="GO:0003700">
    <property type="term" value="F:DNA-binding transcription factor activity"/>
    <property type="evidence" value="ECO:0007669"/>
    <property type="project" value="InterPro"/>
</dbReference>
<dbReference type="InterPro" id="IPR000551">
    <property type="entry name" value="MerR-type_HTH_dom"/>
</dbReference>
<dbReference type="PRINTS" id="PR00040">
    <property type="entry name" value="HTHMERR"/>
</dbReference>
<dbReference type="InterPro" id="IPR047057">
    <property type="entry name" value="MerR_fam"/>
</dbReference>
<reference evidence="3 4" key="1">
    <citation type="journal article" date="2014" name="Genome Announc.">
        <title>Genome Sequence of Youngiibacter fragilis, the Type Strain of the Genus Youngiibacter.</title>
        <authorList>
            <person name="Wawrik C.B."/>
            <person name="Callaghan A.V."/>
            <person name="Stamps B.W."/>
            <person name="Wawrik B."/>
        </authorList>
    </citation>
    <scope>NUCLEOTIDE SEQUENCE [LARGE SCALE GENOMIC DNA]</scope>
    <source>
        <strain evidence="3 4">232.1</strain>
    </source>
</reference>
<accession>V7I0S7</accession>
<proteinExistence type="predicted"/>
<dbReference type="EMBL" id="AXUN02000210">
    <property type="protein sequence ID" value="ETA79478.1"/>
    <property type="molecule type" value="Genomic_DNA"/>
</dbReference>